<dbReference type="HOGENOM" id="CLU_191611_0_0_6"/>
<name>A0A0C5WGF2_9GAMM</name>
<dbReference type="KEGG" id="pgb:H744_1c0236"/>
<organism evidence="1 2">
    <name type="scientific">Photobacterium gaetbulicola Gung47</name>
    <dbReference type="NCBI Taxonomy" id="658445"/>
    <lineage>
        <taxon>Bacteria</taxon>
        <taxon>Pseudomonadati</taxon>
        <taxon>Pseudomonadota</taxon>
        <taxon>Gammaproteobacteria</taxon>
        <taxon>Vibrionales</taxon>
        <taxon>Vibrionaceae</taxon>
        <taxon>Photobacterium</taxon>
    </lineage>
</organism>
<reference evidence="1 2" key="1">
    <citation type="submission" date="2013-05" db="EMBL/GenBank/DDBJ databases">
        <title>Complete genome sequence of the lipase-producing bacterium Photobacterium gaetbulicola Gung47.</title>
        <authorList>
            <person name="Kim Y.-O."/>
        </authorList>
    </citation>
    <scope>NUCLEOTIDE SEQUENCE [LARGE SCALE GENOMIC DNA]</scope>
    <source>
        <strain evidence="1 2">Gung47</strain>
    </source>
</reference>
<dbReference type="OrthoDB" id="5829609at2"/>
<proteinExistence type="predicted"/>
<protein>
    <submittedName>
        <fullName evidence="1">Uncharacterized protein</fullName>
    </submittedName>
</protein>
<gene>
    <name evidence="1" type="ORF">H744_1c0236</name>
</gene>
<keyword evidence="2" id="KW-1185">Reference proteome</keyword>
<dbReference type="PATRIC" id="fig|658445.3.peg.260"/>
<evidence type="ECO:0000313" key="1">
    <source>
        <dbReference type="EMBL" id="AJR05262.1"/>
    </source>
</evidence>
<sequence length="77" mass="8792">MNYIAIFLDETGKELSNNTTGQYINIQLGEFNDIHQATDRARQLFDGYEVEEGIIWSKTGCGGLLITSDRKNNKHFH</sequence>
<dbReference type="Proteomes" id="UP000032303">
    <property type="component" value="Chromosome 1"/>
</dbReference>
<dbReference type="AlphaFoldDB" id="A0A0C5WGF2"/>
<evidence type="ECO:0000313" key="2">
    <source>
        <dbReference type="Proteomes" id="UP000032303"/>
    </source>
</evidence>
<dbReference type="EMBL" id="CP005973">
    <property type="protein sequence ID" value="AJR05262.1"/>
    <property type="molecule type" value="Genomic_DNA"/>
</dbReference>
<accession>A0A0C5WGF2</accession>